<evidence type="ECO:0000256" key="2">
    <source>
        <dbReference type="ARBA" id="ARBA00022777"/>
    </source>
</evidence>
<dbReference type="Proteomes" id="UP000189933">
    <property type="component" value="Unassembled WGS sequence"/>
</dbReference>
<dbReference type="EC" id="2.7.1.23" evidence="6"/>
<comment type="cofactor">
    <cofactor evidence="6">
        <name>a divalent metal cation</name>
        <dbReference type="ChEBI" id="CHEBI:60240"/>
    </cofactor>
</comment>
<keyword evidence="2 6" id="KW-0418">Kinase</keyword>
<evidence type="ECO:0000256" key="6">
    <source>
        <dbReference type="HAMAP-Rule" id="MF_00361"/>
    </source>
</evidence>
<dbReference type="GO" id="GO:0046872">
    <property type="term" value="F:metal ion binding"/>
    <property type="evidence" value="ECO:0007669"/>
    <property type="project" value="UniProtKB-UniRule"/>
</dbReference>
<keyword evidence="4 6" id="KW-0520">NAD</keyword>
<gene>
    <name evidence="6" type="primary">nadK</name>
    <name evidence="7" type="ORF">SAMN02745885_00912</name>
</gene>
<dbReference type="GO" id="GO:0005737">
    <property type="term" value="C:cytoplasm"/>
    <property type="evidence" value="ECO:0007669"/>
    <property type="project" value="UniProtKB-SubCell"/>
</dbReference>
<evidence type="ECO:0000256" key="1">
    <source>
        <dbReference type="ARBA" id="ARBA00022679"/>
    </source>
</evidence>
<comment type="similarity">
    <text evidence="6">Belongs to the NAD kinase family.</text>
</comment>
<dbReference type="GO" id="GO:0051287">
    <property type="term" value="F:NAD binding"/>
    <property type="evidence" value="ECO:0007669"/>
    <property type="project" value="UniProtKB-ARBA"/>
</dbReference>
<comment type="function">
    <text evidence="6">Involved in the regulation of the intracellular balance of NAD and NADP, and is a key enzyme in the biosynthesis of NADP. Catalyzes specifically the phosphorylation on 2'-hydroxyl of the adenosine moiety of NAD to yield NADP.</text>
</comment>
<dbReference type="Pfam" id="PF01513">
    <property type="entry name" value="NAD_kinase"/>
    <property type="match status" value="1"/>
</dbReference>
<dbReference type="PANTHER" id="PTHR20275">
    <property type="entry name" value="NAD KINASE"/>
    <property type="match status" value="1"/>
</dbReference>
<evidence type="ECO:0000256" key="3">
    <source>
        <dbReference type="ARBA" id="ARBA00022857"/>
    </source>
</evidence>
<reference evidence="8" key="1">
    <citation type="submission" date="2017-02" db="EMBL/GenBank/DDBJ databases">
        <authorList>
            <person name="Varghese N."/>
            <person name="Submissions S."/>
        </authorList>
    </citation>
    <scope>NUCLEOTIDE SEQUENCE [LARGE SCALE GENOMIC DNA]</scope>
    <source>
        <strain evidence="8">DSM 16521</strain>
    </source>
</reference>
<dbReference type="GO" id="GO:0019674">
    <property type="term" value="P:NAD+ metabolic process"/>
    <property type="evidence" value="ECO:0007669"/>
    <property type="project" value="InterPro"/>
</dbReference>
<dbReference type="HAMAP" id="MF_00361">
    <property type="entry name" value="NAD_kinase"/>
    <property type="match status" value="1"/>
</dbReference>
<comment type="catalytic activity">
    <reaction evidence="5 6">
        <text>NAD(+) + ATP = ADP + NADP(+) + H(+)</text>
        <dbReference type="Rhea" id="RHEA:18629"/>
        <dbReference type="ChEBI" id="CHEBI:15378"/>
        <dbReference type="ChEBI" id="CHEBI:30616"/>
        <dbReference type="ChEBI" id="CHEBI:57540"/>
        <dbReference type="ChEBI" id="CHEBI:58349"/>
        <dbReference type="ChEBI" id="CHEBI:456216"/>
        <dbReference type="EC" id="2.7.1.23"/>
    </reaction>
</comment>
<comment type="caution">
    <text evidence="6">Lacks conserved residue(s) required for the propagation of feature annotation.</text>
</comment>
<keyword evidence="8" id="KW-1185">Reference proteome</keyword>
<name>A0A1T4NHJ9_9FIRM</name>
<feature type="active site" description="Proton acceptor" evidence="6">
    <location>
        <position position="49"/>
    </location>
</feature>
<feature type="binding site" evidence="6">
    <location>
        <position position="223"/>
    </location>
    <ligand>
        <name>NAD(+)</name>
        <dbReference type="ChEBI" id="CHEBI:57540"/>
    </ligand>
</feature>
<evidence type="ECO:0000313" key="7">
    <source>
        <dbReference type="EMBL" id="SJZ78702.1"/>
    </source>
</evidence>
<dbReference type="GO" id="GO:0005524">
    <property type="term" value="F:ATP binding"/>
    <property type="evidence" value="ECO:0007669"/>
    <property type="project" value="UniProtKB-KW"/>
</dbReference>
<dbReference type="GO" id="GO:0003951">
    <property type="term" value="F:NAD+ kinase activity"/>
    <property type="evidence" value="ECO:0007669"/>
    <property type="project" value="UniProtKB-UniRule"/>
</dbReference>
<evidence type="ECO:0000256" key="4">
    <source>
        <dbReference type="ARBA" id="ARBA00023027"/>
    </source>
</evidence>
<dbReference type="InterPro" id="IPR017437">
    <property type="entry name" value="ATP-NAD_kinase_PpnK-typ_C"/>
</dbReference>
<dbReference type="EMBL" id="FUXM01000007">
    <property type="protein sequence ID" value="SJZ78702.1"/>
    <property type="molecule type" value="Genomic_DNA"/>
</dbReference>
<evidence type="ECO:0000256" key="5">
    <source>
        <dbReference type="ARBA" id="ARBA00047925"/>
    </source>
</evidence>
<feature type="binding site" evidence="6">
    <location>
        <position position="134"/>
    </location>
    <ligand>
        <name>NAD(+)</name>
        <dbReference type="ChEBI" id="CHEBI:57540"/>
    </ligand>
</feature>
<dbReference type="AlphaFoldDB" id="A0A1T4NHJ9"/>
<accession>A0A1T4NHJ9</accession>
<dbReference type="PANTHER" id="PTHR20275:SF0">
    <property type="entry name" value="NAD KINASE"/>
    <property type="match status" value="1"/>
</dbReference>
<dbReference type="RefSeq" id="WP_078665009.1">
    <property type="nucleotide sequence ID" value="NZ_FUXM01000007.1"/>
</dbReference>
<keyword evidence="6" id="KW-0547">Nucleotide-binding</keyword>
<dbReference type="InterPro" id="IPR017438">
    <property type="entry name" value="ATP-NAD_kinase_N"/>
</dbReference>
<feature type="binding site" evidence="6">
    <location>
        <begin position="49"/>
        <end position="50"/>
    </location>
    <ligand>
        <name>NAD(+)</name>
        <dbReference type="ChEBI" id="CHEBI:57540"/>
    </ligand>
</feature>
<evidence type="ECO:0000313" key="8">
    <source>
        <dbReference type="Proteomes" id="UP000189933"/>
    </source>
</evidence>
<dbReference type="Gene3D" id="2.60.200.30">
    <property type="entry name" value="Probable inorganic polyphosphate/atp-NAD kinase, domain 2"/>
    <property type="match status" value="1"/>
</dbReference>
<feature type="binding site" evidence="6">
    <location>
        <begin position="164"/>
        <end position="169"/>
    </location>
    <ligand>
        <name>NAD(+)</name>
        <dbReference type="ChEBI" id="CHEBI:57540"/>
    </ligand>
</feature>
<dbReference type="GO" id="GO:0006741">
    <property type="term" value="P:NADP+ biosynthetic process"/>
    <property type="evidence" value="ECO:0007669"/>
    <property type="project" value="UniProtKB-UniRule"/>
</dbReference>
<feature type="binding site" evidence="6">
    <location>
        <begin position="123"/>
        <end position="124"/>
    </location>
    <ligand>
        <name>NAD(+)</name>
        <dbReference type="ChEBI" id="CHEBI:57540"/>
    </ligand>
</feature>
<dbReference type="OrthoDB" id="9774737at2"/>
<dbReference type="InterPro" id="IPR002504">
    <property type="entry name" value="NADK"/>
</dbReference>
<dbReference type="Gene3D" id="3.40.50.10330">
    <property type="entry name" value="Probable inorganic polyphosphate/atp-NAD kinase, domain 1"/>
    <property type="match status" value="1"/>
</dbReference>
<proteinExistence type="inferred from homology"/>
<dbReference type="SUPFAM" id="SSF111331">
    <property type="entry name" value="NAD kinase/diacylglycerol kinase-like"/>
    <property type="match status" value="1"/>
</dbReference>
<keyword evidence="1 6" id="KW-0808">Transferase</keyword>
<feature type="binding site" evidence="6">
    <location>
        <position position="153"/>
    </location>
    <ligand>
        <name>NAD(+)</name>
        <dbReference type="ChEBI" id="CHEBI:57540"/>
    </ligand>
</feature>
<keyword evidence="3 6" id="KW-0521">NADP</keyword>
<dbReference type="Pfam" id="PF20143">
    <property type="entry name" value="NAD_kinase_C"/>
    <property type="match status" value="1"/>
</dbReference>
<protein>
    <recommendedName>
        <fullName evidence="6">NAD kinase</fullName>
        <ecNumber evidence="6">2.7.1.23</ecNumber>
    </recommendedName>
    <alternativeName>
        <fullName evidence="6">ATP-dependent NAD kinase</fullName>
    </alternativeName>
</protein>
<sequence length="269" mass="29477">MKNKTVGLIINQQKMGAVETGNYLRTRLKELGWQIDQEEADFVLVLGGDGTLLQAARDLAPRGIPVLGINFGQLGFLTEIEVHDLDWALERLAAAAYRIEERMMLEARVQRQGRLLETAIALNDVVVTKGAFARLLPLDIFVNREHVSTIPADGIIVASPTGSTAYSLSAGGAIVPPHLEVLLITPICPHSLTSRPMVVGPEAEVMIRVGHYEGQAMLTVDGQHGVVLEPDDLICVQRAGVRARFIKLTDRTFFQVLRQKLKAGDRCNV</sequence>
<comment type="subcellular location">
    <subcellularLocation>
        <location evidence="6">Cytoplasm</location>
    </subcellularLocation>
</comment>
<keyword evidence="6" id="KW-0963">Cytoplasm</keyword>
<organism evidence="7 8">
    <name type="scientific">Carboxydocella sporoproducens DSM 16521</name>
    <dbReference type="NCBI Taxonomy" id="1121270"/>
    <lineage>
        <taxon>Bacteria</taxon>
        <taxon>Bacillati</taxon>
        <taxon>Bacillota</taxon>
        <taxon>Clostridia</taxon>
        <taxon>Eubacteriales</taxon>
        <taxon>Clostridiales Family XVI. Incertae Sedis</taxon>
        <taxon>Carboxydocella</taxon>
    </lineage>
</organism>
<keyword evidence="6" id="KW-0067">ATP-binding</keyword>
<dbReference type="InterPro" id="IPR016064">
    <property type="entry name" value="NAD/diacylglycerol_kinase_sf"/>
</dbReference>